<keyword evidence="14" id="KW-1185">Reference proteome</keyword>
<evidence type="ECO:0000256" key="7">
    <source>
        <dbReference type="ARBA" id="ARBA00047851"/>
    </source>
</evidence>
<evidence type="ECO:0000256" key="5">
    <source>
        <dbReference type="ARBA" id="ARBA00022977"/>
    </source>
</evidence>
<feature type="binding site" evidence="9">
    <location>
        <begin position="134"/>
        <end position="136"/>
    </location>
    <ligand>
        <name>2-[(2R,5Z)-2-carboxy-4-methylthiazol-5(2H)-ylidene]ethyl phosphate</name>
        <dbReference type="ChEBI" id="CHEBI:62899"/>
    </ligand>
</feature>
<comment type="catalytic activity">
    <reaction evidence="6 9 10">
        <text>4-methyl-5-(2-phosphooxyethyl)-thiazole + 4-amino-2-methyl-5-(diphosphooxymethyl)pyrimidine + H(+) = thiamine phosphate + diphosphate</text>
        <dbReference type="Rhea" id="RHEA:22328"/>
        <dbReference type="ChEBI" id="CHEBI:15378"/>
        <dbReference type="ChEBI" id="CHEBI:33019"/>
        <dbReference type="ChEBI" id="CHEBI:37575"/>
        <dbReference type="ChEBI" id="CHEBI:57841"/>
        <dbReference type="ChEBI" id="CHEBI:58296"/>
        <dbReference type="EC" id="2.5.1.3"/>
    </reaction>
</comment>
<evidence type="ECO:0000256" key="9">
    <source>
        <dbReference type="HAMAP-Rule" id="MF_00097"/>
    </source>
</evidence>
<evidence type="ECO:0000313" key="14">
    <source>
        <dbReference type="Proteomes" id="UP001209854"/>
    </source>
</evidence>
<dbReference type="GO" id="GO:0004789">
    <property type="term" value="F:thiamine-phosphate diphosphorylase activity"/>
    <property type="evidence" value="ECO:0007669"/>
    <property type="project" value="UniProtKB-EC"/>
</dbReference>
<comment type="similarity">
    <text evidence="9 10">Belongs to the thiamine-phosphate synthase family.</text>
</comment>
<comment type="catalytic activity">
    <reaction evidence="7 9 10">
        <text>2-(2-carboxy-4-methylthiazol-5-yl)ethyl phosphate + 4-amino-2-methyl-5-(diphosphooxymethyl)pyrimidine + 2 H(+) = thiamine phosphate + CO2 + diphosphate</text>
        <dbReference type="Rhea" id="RHEA:47848"/>
        <dbReference type="ChEBI" id="CHEBI:15378"/>
        <dbReference type="ChEBI" id="CHEBI:16526"/>
        <dbReference type="ChEBI" id="CHEBI:33019"/>
        <dbReference type="ChEBI" id="CHEBI:37575"/>
        <dbReference type="ChEBI" id="CHEBI:57841"/>
        <dbReference type="ChEBI" id="CHEBI:62890"/>
        <dbReference type="EC" id="2.5.1.3"/>
    </reaction>
</comment>
<evidence type="ECO:0000313" key="13">
    <source>
        <dbReference type="EMBL" id="MCW7556053.1"/>
    </source>
</evidence>
<evidence type="ECO:0000259" key="12">
    <source>
        <dbReference type="Pfam" id="PF02581"/>
    </source>
</evidence>
<evidence type="ECO:0000256" key="8">
    <source>
        <dbReference type="ARBA" id="ARBA00047883"/>
    </source>
</evidence>
<evidence type="ECO:0000256" key="11">
    <source>
        <dbReference type="RuleBase" id="RU004253"/>
    </source>
</evidence>
<accession>A0ABT3N342</accession>
<dbReference type="Gene3D" id="3.20.20.70">
    <property type="entry name" value="Aldolase class I"/>
    <property type="match status" value="1"/>
</dbReference>
<dbReference type="PANTHER" id="PTHR20857:SF15">
    <property type="entry name" value="THIAMINE-PHOSPHATE SYNTHASE"/>
    <property type="match status" value="1"/>
</dbReference>
<evidence type="ECO:0000256" key="2">
    <source>
        <dbReference type="ARBA" id="ARBA00022679"/>
    </source>
</evidence>
<dbReference type="HAMAP" id="MF_00097">
    <property type="entry name" value="TMP_synthase"/>
    <property type="match status" value="1"/>
</dbReference>
<keyword evidence="2 9" id="KW-0808">Transferase</keyword>
<dbReference type="PANTHER" id="PTHR20857">
    <property type="entry name" value="THIAMINE-PHOSPHATE PYROPHOSPHORYLASE"/>
    <property type="match status" value="1"/>
</dbReference>
<evidence type="ECO:0000256" key="4">
    <source>
        <dbReference type="ARBA" id="ARBA00022842"/>
    </source>
</evidence>
<proteinExistence type="inferred from homology"/>
<feature type="binding site" evidence="9">
    <location>
        <position position="164"/>
    </location>
    <ligand>
        <name>2-[(2R,5Z)-2-carboxy-4-methylthiazol-5(2H)-ylidene]ethyl phosphate</name>
        <dbReference type="ChEBI" id="CHEBI:62899"/>
    </ligand>
</feature>
<comment type="pathway">
    <text evidence="1 9 11">Cofactor biosynthesis; thiamine diphosphate biosynthesis; thiamine phosphate from 4-amino-2-methyl-5-diphosphomethylpyrimidine and 4-methyl-5-(2-phosphoethyl)-thiazole: step 1/1.</text>
</comment>
<feature type="binding site" evidence="9">
    <location>
        <position position="69"/>
    </location>
    <ligand>
        <name>Mg(2+)</name>
        <dbReference type="ChEBI" id="CHEBI:18420"/>
    </ligand>
</feature>
<dbReference type="Pfam" id="PF02581">
    <property type="entry name" value="TMP-TENI"/>
    <property type="match status" value="1"/>
</dbReference>
<organism evidence="13 14">
    <name type="scientific">Endozoicomonas gorgoniicola</name>
    <dbReference type="NCBI Taxonomy" id="1234144"/>
    <lineage>
        <taxon>Bacteria</taxon>
        <taxon>Pseudomonadati</taxon>
        <taxon>Pseudomonadota</taxon>
        <taxon>Gammaproteobacteria</taxon>
        <taxon>Oceanospirillales</taxon>
        <taxon>Endozoicomonadaceae</taxon>
        <taxon>Endozoicomonas</taxon>
    </lineage>
</organism>
<dbReference type="InterPro" id="IPR022998">
    <property type="entry name" value="ThiamineP_synth_TenI"/>
</dbReference>
<dbReference type="InterPro" id="IPR013785">
    <property type="entry name" value="Aldolase_TIM"/>
</dbReference>
<name>A0ABT3N342_9GAMM</name>
<feature type="binding site" evidence="9">
    <location>
        <begin position="36"/>
        <end position="40"/>
    </location>
    <ligand>
        <name>4-amino-2-methyl-5-(diphosphooxymethyl)pyrimidine</name>
        <dbReference type="ChEBI" id="CHEBI:57841"/>
    </ligand>
</feature>
<dbReference type="SUPFAM" id="SSF51391">
    <property type="entry name" value="Thiamin phosphate synthase"/>
    <property type="match status" value="1"/>
</dbReference>
<gene>
    <name evidence="9 13" type="primary">thiE</name>
    <name evidence="13" type="ORF">NX722_26180</name>
</gene>
<dbReference type="RefSeq" id="WP_262565772.1">
    <property type="nucleotide sequence ID" value="NZ_JAPFCC010000001.1"/>
</dbReference>
<feature type="binding site" evidence="9">
    <location>
        <position position="68"/>
    </location>
    <ligand>
        <name>4-amino-2-methyl-5-(diphosphooxymethyl)pyrimidine</name>
        <dbReference type="ChEBI" id="CHEBI:57841"/>
    </ligand>
</feature>
<feature type="binding site" evidence="9">
    <location>
        <position position="137"/>
    </location>
    <ligand>
        <name>4-amino-2-methyl-5-(diphosphooxymethyl)pyrimidine</name>
        <dbReference type="ChEBI" id="CHEBI:57841"/>
    </ligand>
</feature>
<dbReference type="EMBL" id="JAPFCC010000001">
    <property type="protein sequence ID" value="MCW7556053.1"/>
    <property type="molecule type" value="Genomic_DNA"/>
</dbReference>
<feature type="binding site" evidence="9">
    <location>
        <position position="88"/>
    </location>
    <ligand>
        <name>Mg(2+)</name>
        <dbReference type="ChEBI" id="CHEBI:18420"/>
    </ligand>
</feature>
<comment type="catalytic activity">
    <reaction evidence="8 9 10">
        <text>2-[(2R,5Z)-2-carboxy-4-methylthiazol-5(2H)-ylidene]ethyl phosphate + 4-amino-2-methyl-5-(diphosphooxymethyl)pyrimidine + 2 H(+) = thiamine phosphate + CO2 + diphosphate</text>
        <dbReference type="Rhea" id="RHEA:47844"/>
        <dbReference type="ChEBI" id="CHEBI:15378"/>
        <dbReference type="ChEBI" id="CHEBI:16526"/>
        <dbReference type="ChEBI" id="CHEBI:33019"/>
        <dbReference type="ChEBI" id="CHEBI:37575"/>
        <dbReference type="ChEBI" id="CHEBI:57841"/>
        <dbReference type="ChEBI" id="CHEBI:62899"/>
        <dbReference type="EC" id="2.5.1.3"/>
    </reaction>
</comment>
<dbReference type="Proteomes" id="UP001209854">
    <property type="component" value="Unassembled WGS sequence"/>
</dbReference>
<comment type="cofactor">
    <cofactor evidence="9">
        <name>Mg(2+)</name>
        <dbReference type="ChEBI" id="CHEBI:18420"/>
    </cofactor>
    <text evidence="9">Binds 1 Mg(2+) ion per subunit.</text>
</comment>
<evidence type="ECO:0000256" key="6">
    <source>
        <dbReference type="ARBA" id="ARBA00047334"/>
    </source>
</evidence>
<dbReference type="InterPro" id="IPR034291">
    <property type="entry name" value="TMP_synthase"/>
</dbReference>
<comment type="caution">
    <text evidence="9">Lacks conserved residue(s) required for the propagation of feature annotation.</text>
</comment>
<keyword evidence="3 9" id="KW-0479">Metal-binding</keyword>
<dbReference type="NCBIfam" id="TIGR00693">
    <property type="entry name" value="thiE"/>
    <property type="match status" value="1"/>
</dbReference>
<keyword evidence="5 9" id="KW-0784">Thiamine biosynthesis</keyword>
<evidence type="ECO:0000256" key="10">
    <source>
        <dbReference type="RuleBase" id="RU003826"/>
    </source>
</evidence>
<reference evidence="13 14" key="1">
    <citation type="submission" date="2022-10" db="EMBL/GenBank/DDBJ databases">
        <title>High-quality genome sequences of two octocoral-associated bacteria, Endozoicomonas euniceicola EF212 and Endozoicomonas gorgoniicola PS125.</title>
        <authorList>
            <person name="Chiou Y.-J."/>
            <person name="Chen Y.-H."/>
        </authorList>
    </citation>
    <scope>NUCLEOTIDE SEQUENCE [LARGE SCALE GENOMIC DNA]</scope>
    <source>
        <strain evidence="13 14">PS125</strain>
    </source>
</reference>
<comment type="function">
    <text evidence="9">Condenses 4-methyl-5-(beta-hydroxyethyl)thiazole monophosphate (THZ-P) and 2-methyl-4-amino-5-hydroxymethyl pyrimidine pyrophosphate (HMP-PP) to form thiamine monophosphate (TMP).</text>
</comment>
<keyword evidence="4 9" id="KW-0460">Magnesium</keyword>
<sequence>MLKGLYGVTDSHLLPDDNSLLHAAEQALHGGMKVLQYRDKSDDQKKRLRQAGALKVLCHQHRAILIINDDVELTAAVEADGVHVGQSDASVTEARSRLGDYAIIGVSCGGSIELAQKAVDAGANYIAFGKFFDSKTKPDAKTASLAVLPEARQRFEVPVVAIGGITVDNASQIIEAGADMIAVVNNLFAAPDIQHRARELSELCQ</sequence>
<dbReference type="CDD" id="cd00564">
    <property type="entry name" value="TMP_TenI"/>
    <property type="match status" value="1"/>
</dbReference>
<dbReference type="EC" id="2.5.1.3" evidence="9"/>
<evidence type="ECO:0000256" key="1">
    <source>
        <dbReference type="ARBA" id="ARBA00005165"/>
    </source>
</evidence>
<feature type="domain" description="Thiamine phosphate synthase/TenI" evidence="12">
    <location>
        <begin position="5"/>
        <end position="186"/>
    </location>
</feature>
<protein>
    <recommendedName>
        <fullName evidence="9">Thiamine-phosphate synthase</fullName>
        <shortName evidence="9">TP synthase</shortName>
        <shortName evidence="9">TPS</shortName>
        <ecNumber evidence="9">2.5.1.3</ecNumber>
    </recommendedName>
    <alternativeName>
        <fullName evidence="9">Thiamine-phosphate pyrophosphorylase</fullName>
        <shortName evidence="9">TMP pyrophosphorylase</shortName>
        <shortName evidence="9">TMP-PPase</shortName>
    </alternativeName>
</protein>
<feature type="binding site" evidence="9">
    <location>
        <position position="107"/>
    </location>
    <ligand>
        <name>4-amino-2-methyl-5-(diphosphooxymethyl)pyrimidine</name>
        <dbReference type="ChEBI" id="CHEBI:57841"/>
    </ligand>
</feature>
<evidence type="ECO:0000256" key="3">
    <source>
        <dbReference type="ARBA" id="ARBA00022723"/>
    </source>
</evidence>
<comment type="caution">
    <text evidence="13">The sequence shown here is derived from an EMBL/GenBank/DDBJ whole genome shotgun (WGS) entry which is preliminary data.</text>
</comment>
<dbReference type="InterPro" id="IPR036206">
    <property type="entry name" value="ThiamineP_synth_sf"/>
</dbReference>